<organism evidence="1 2">
    <name type="scientific">Kaistia dalseonensis</name>
    <dbReference type="NCBI Taxonomy" id="410840"/>
    <lineage>
        <taxon>Bacteria</taxon>
        <taxon>Pseudomonadati</taxon>
        <taxon>Pseudomonadota</taxon>
        <taxon>Alphaproteobacteria</taxon>
        <taxon>Hyphomicrobiales</taxon>
        <taxon>Kaistiaceae</taxon>
        <taxon>Kaistia</taxon>
    </lineage>
</organism>
<evidence type="ECO:0000313" key="2">
    <source>
        <dbReference type="Proteomes" id="UP001241603"/>
    </source>
</evidence>
<comment type="caution">
    <text evidence="1">The sequence shown here is derived from an EMBL/GenBank/DDBJ whole genome shotgun (WGS) entry which is preliminary data.</text>
</comment>
<dbReference type="Pfam" id="PF06074">
    <property type="entry name" value="Portal_Mu"/>
    <property type="match status" value="1"/>
</dbReference>
<evidence type="ECO:0000313" key="1">
    <source>
        <dbReference type="EMBL" id="MDQ0439953.1"/>
    </source>
</evidence>
<sequence length="523" mass="56970">MARYSTILGPDGKPIDKSEFYGEQRATPTLTGVRSPISGHPADGLTPARLAAIHRAAASGDALAYLELAEDIEERDLHYAAVLGTRKRQVSQLPVTVEAASDAPEHIAHADLVRDWLKEGVLDAALFDLFDAIGKGFSVLEIEWSSDPKKIVPAALQWRDPRWFEFDDLTLDQPMLREASTKTELGSHRFILHRHKSKSGLTIRSGLARVASWAWMYKAFTLRDWAIFVQNYGTPVRIGRYDGGATEAEKDILWQAVANIAGDCAAIIPKSMDLQFIELKNAATSAEVYEKRADWMDRQISKLVLGQTATTDAIAGGHAVGKEHRLVQEDLERADAKAASATLAPQLVHRIVAFNFGPQDVYPKLLIGRPDELPIGDIVNALDKLGPQGLTIEASQIRDRLGFTEAAEGAELIGGRPAAVTPPQPAPQLQSLQRRLSLHGARPPTDLVERLSERLALDAHGALAGLVDEVRQVFETAPDLHAAAEALAKLDLSPDQFALAMQRGMALAHLVGQSAVLDEIEGR</sequence>
<reference evidence="1 2" key="1">
    <citation type="submission" date="2023-07" db="EMBL/GenBank/DDBJ databases">
        <title>Genomic Encyclopedia of Type Strains, Phase IV (KMG-IV): sequencing the most valuable type-strain genomes for metagenomic binning, comparative biology and taxonomic classification.</title>
        <authorList>
            <person name="Goeker M."/>
        </authorList>
    </citation>
    <scope>NUCLEOTIDE SEQUENCE [LARGE SCALE GENOMIC DNA]</scope>
    <source>
        <strain evidence="1 2">B6-8</strain>
    </source>
</reference>
<protein>
    <submittedName>
        <fullName evidence="1">Phage gp29-like protein</fullName>
    </submittedName>
</protein>
<dbReference type="Proteomes" id="UP001241603">
    <property type="component" value="Unassembled WGS sequence"/>
</dbReference>
<dbReference type="InterPro" id="IPR009279">
    <property type="entry name" value="Portal_Mu"/>
</dbReference>
<name>A0ABU0HCB2_9HYPH</name>
<gene>
    <name evidence="1" type="ORF">QO014_004359</name>
</gene>
<accession>A0ABU0HCB2</accession>
<keyword evidence="2" id="KW-1185">Reference proteome</keyword>
<dbReference type="EMBL" id="JAUSVO010000006">
    <property type="protein sequence ID" value="MDQ0439953.1"/>
    <property type="molecule type" value="Genomic_DNA"/>
</dbReference>
<proteinExistence type="predicted"/>
<dbReference type="RefSeq" id="WP_266350826.1">
    <property type="nucleotide sequence ID" value="NZ_JAPKNG010000006.1"/>
</dbReference>